<dbReference type="PANTHER" id="PTHR48048">
    <property type="entry name" value="GLYCOSYLTRANSFERASE"/>
    <property type="match status" value="1"/>
</dbReference>
<dbReference type="EC" id="2.4.1.-" evidence="5"/>
<dbReference type="Pfam" id="PF00201">
    <property type="entry name" value="UDPGT"/>
    <property type="match status" value="1"/>
</dbReference>
<keyword evidence="3 4" id="KW-0808">Transferase</keyword>
<sequence>MKEAVVLFPQMQWGHLLPMVELSKLILSHLPSLSIIILLPSPPNPSIADYVAAVPTSIDPHIGFQQLPPLPPPPPSTPPKEALEILRLNVPNFHQALVSISKTHAIIAVIVDFFASEALSVSLQLNLPSYYFFTTSASNLVSFLYLPTIYRATDKNLKEIDTHLNIPSLPPITGEDMPEPVLERNDFEEFLKCSVLARKTAGIIVNTFEALEYKYLRAISDGFCELDGPTMPIYPVGPLIAQHKGKAANHECLRWLDSQPQRSVVFLCFGSLGLFSREQLHEIALGLERSGQRFLWIVKNPTSEKAQNVGVSSPVDPDLGNLLPEGFMDRTRGRGMVVKKWAPQADVLKHRSVGGFVTHCGWNSVLEAVVAGVPMVAWPLYAEQRFNRVVMVEGLKIALWMRELSDEEGGLVEAAEVEERVTELMESENGELVRKRVEAAKNEAEAALREGGSSQAALAKLTQSWSLILSSSSLIAFSIRLGLVQRIQALLQSF</sequence>
<organism evidence="6 7">
    <name type="scientific">Acacia crassicarpa</name>
    <name type="common">northern wattle</name>
    <dbReference type="NCBI Taxonomy" id="499986"/>
    <lineage>
        <taxon>Eukaryota</taxon>
        <taxon>Viridiplantae</taxon>
        <taxon>Streptophyta</taxon>
        <taxon>Embryophyta</taxon>
        <taxon>Tracheophyta</taxon>
        <taxon>Spermatophyta</taxon>
        <taxon>Magnoliopsida</taxon>
        <taxon>eudicotyledons</taxon>
        <taxon>Gunneridae</taxon>
        <taxon>Pentapetalae</taxon>
        <taxon>rosids</taxon>
        <taxon>fabids</taxon>
        <taxon>Fabales</taxon>
        <taxon>Fabaceae</taxon>
        <taxon>Caesalpinioideae</taxon>
        <taxon>mimosoid clade</taxon>
        <taxon>Acacieae</taxon>
        <taxon>Acacia</taxon>
    </lineage>
</organism>
<evidence type="ECO:0000313" key="7">
    <source>
        <dbReference type="Proteomes" id="UP001293593"/>
    </source>
</evidence>
<gene>
    <name evidence="6" type="ORF">QN277_011913</name>
</gene>
<evidence type="ECO:0000256" key="1">
    <source>
        <dbReference type="ARBA" id="ARBA00009995"/>
    </source>
</evidence>
<dbReference type="Gene3D" id="3.40.50.2000">
    <property type="entry name" value="Glycogen Phosphorylase B"/>
    <property type="match status" value="2"/>
</dbReference>
<dbReference type="CDD" id="cd03784">
    <property type="entry name" value="GT1_Gtf-like"/>
    <property type="match status" value="1"/>
</dbReference>
<evidence type="ECO:0000256" key="3">
    <source>
        <dbReference type="ARBA" id="ARBA00022679"/>
    </source>
</evidence>
<keyword evidence="2 4" id="KW-0328">Glycosyltransferase</keyword>
<protein>
    <recommendedName>
        <fullName evidence="5">Glycosyltransferase</fullName>
        <ecNumber evidence="5">2.4.1.-</ecNumber>
    </recommendedName>
</protein>
<dbReference type="GO" id="GO:0035251">
    <property type="term" value="F:UDP-glucosyltransferase activity"/>
    <property type="evidence" value="ECO:0007669"/>
    <property type="project" value="InterPro"/>
</dbReference>
<dbReference type="InterPro" id="IPR050481">
    <property type="entry name" value="UDP-glycosyltransf_plant"/>
</dbReference>
<proteinExistence type="inferred from homology"/>
<comment type="caution">
    <text evidence="6">The sequence shown here is derived from an EMBL/GenBank/DDBJ whole genome shotgun (WGS) entry which is preliminary data.</text>
</comment>
<accession>A0AAE1N019</accession>
<dbReference type="PROSITE" id="PS00375">
    <property type="entry name" value="UDPGT"/>
    <property type="match status" value="1"/>
</dbReference>
<reference evidence="6" key="1">
    <citation type="submission" date="2023-10" db="EMBL/GenBank/DDBJ databases">
        <title>Chromosome-level genome of the transformable northern wattle, Acacia crassicarpa.</title>
        <authorList>
            <person name="Massaro I."/>
            <person name="Sinha N.R."/>
            <person name="Poethig S."/>
            <person name="Leichty A.R."/>
        </authorList>
    </citation>
    <scope>NUCLEOTIDE SEQUENCE</scope>
    <source>
        <strain evidence="6">Acra3RX</strain>
        <tissue evidence="6">Leaf</tissue>
    </source>
</reference>
<dbReference type="Proteomes" id="UP001293593">
    <property type="component" value="Unassembled WGS sequence"/>
</dbReference>
<dbReference type="EMBL" id="JAWXYG010000002">
    <property type="protein sequence ID" value="KAK4280271.1"/>
    <property type="molecule type" value="Genomic_DNA"/>
</dbReference>
<keyword evidence="7" id="KW-1185">Reference proteome</keyword>
<dbReference type="FunFam" id="3.40.50.2000:FF:000020">
    <property type="entry name" value="Glycosyltransferase"/>
    <property type="match status" value="1"/>
</dbReference>
<dbReference type="AlphaFoldDB" id="A0AAE1N019"/>
<comment type="similarity">
    <text evidence="1 4">Belongs to the UDP-glycosyltransferase family.</text>
</comment>
<dbReference type="PANTHER" id="PTHR48048:SF30">
    <property type="entry name" value="GLYCOSYLTRANSFERASE"/>
    <property type="match status" value="1"/>
</dbReference>
<evidence type="ECO:0000256" key="4">
    <source>
        <dbReference type="RuleBase" id="RU003718"/>
    </source>
</evidence>
<evidence type="ECO:0000256" key="2">
    <source>
        <dbReference type="ARBA" id="ARBA00022676"/>
    </source>
</evidence>
<evidence type="ECO:0000256" key="5">
    <source>
        <dbReference type="RuleBase" id="RU362057"/>
    </source>
</evidence>
<dbReference type="InterPro" id="IPR002213">
    <property type="entry name" value="UDP_glucos_trans"/>
</dbReference>
<evidence type="ECO:0000313" key="6">
    <source>
        <dbReference type="EMBL" id="KAK4280271.1"/>
    </source>
</evidence>
<dbReference type="InterPro" id="IPR035595">
    <property type="entry name" value="UDP_glycos_trans_CS"/>
</dbReference>
<name>A0AAE1N019_9FABA</name>
<dbReference type="SUPFAM" id="SSF53756">
    <property type="entry name" value="UDP-Glycosyltransferase/glycogen phosphorylase"/>
    <property type="match status" value="1"/>
</dbReference>